<feature type="non-terminal residue" evidence="16">
    <location>
        <position position="1"/>
    </location>
</feature>
<evidence type="ECO:0000256" key="9">
    <source>
        <dbReference type="ARBA" id="ARBA00022917"/>
    </source>
</evidence>
<dbReference type="EC" id="6.1.1.11" evidence="4"/>
<evidence type="ECO:0000256" key="14">
    <source>
        <dbReference type="ARBA" id="ARBA00048823"/>
    </source>
</evidence>
<comment type="catalytic activity">
    <reaction evidence="13">
        <text>tRNA(Sec) + L-serine + ATP = L-seryl-tRNA(Sec) + AMP + diphosphate + H(+)</text>
        <dbReference type="Rhea" id="RHEA:42580"/>
        <dbReference type="Rhea" id="RHEA-COMP:9742"/>
        <dbReference type="Rhea" id="RHEA-COMP:10128"/>
        <dbReference type="ChEBI" id="CHEBI:15378"/>
        <dbReference type="ChEBI" id="CHEBI:30616"/>
        <dbReference type="ChEBI" id="CHEBI:33019"/>
        <dbReference type="ChEBI" id="CHEBI:33384"/>
        <dbReference type="ChEBI" id="CHEBI:78442"/>
        <dbReference type="ChEBI" id="CHEBI:78533"/>
        <dbReference type="ChEBI" id="CHEBI:456215"/>
        <dbReference type="EC" id="6.1.1.11"/>
    </reaction>
</comment>
<keyword evidence="5" id="KW-0963">Cytoplasm</keyword>
<evidence type="ECO:0000256" key="13">
    <source>
        <dbReference type="ARBA" id="ARBA00047929"/>
    </source>
</evidence>
<dbReference type="InterPro" id="IPR002317">
    <property type="entry name" value="Ser-tRNA-ligase_type_1"/>
</dbReference>
<comment type="subcellular location">
    <subcellularLocation>
        <location evidence="1">Cytoplasm</location>
    </subcellularLocation>
</comment>
<evidence type="ECO:0000256" key="2">
    <source>
        <dbReference type="ARBA" id="ARBA00005045"/>
    </source>
</evidence>
<comment type="caution">
    <text evidence="16">The sequence shown here is derived from an EMBL/GenBank/DDBJ whole genome shotgun (WGS) entry which is preliminary data.</text>
</comment>
<dbReference type="PROSITE" id="PS50862">
    <property type="entry name" value="AA_TRNA_LIGASE_II"/>
    <property type="match status" value="1"/>
</dbReference>
<dbReference type="Pfam" id="PF00587">
    <property type="entry name" value="tRNA-synt_2b"/>
    <property type="match status" value="1"/>
</dbReference>
<comment type="similarity">
    <text evidence="3">Belongs to the class-II aminoacyl-tRNA synthetase family. Type-1 seryl-tRNA synthetase subfamily.</text>
</comment>
<dbReference type="InterPro" id="IPR002314">
    <property type="entry name" value="aa-tRNA-synt_IIb"/>
</dbReference>
<evidence type="ECO:0000256" key="12">
    <source>
        <dbReference type="ARBA" id="ARBA00033352"/>
    </source>
</evidence>
<dbReference type="GO" id="GO:0005524">
    <property type="term" value="F:ATP binding"/>
    <property type="evidence" value="ECO:0007669"/>
    <property type="project" value="UniProtKB-KW"/>
</dbReference>
<proteinExistence type="inferred from homology"/>
<evidence type="ECO:0000313" key="16">
    <source>
        <dbReference type="EMBL" id="TSC92137.1"/>
    </source>
</evidence>
<dbReference type="AlphaFoldDB" id="A0A554LH23"/>
<dbReference type="EMBL" id="VMGI01000087">
    <property type="protein sequence ID" value="TSC92137.1"/>
    <property type="molecule type" value="Genomic_DNA"/>
</dbReference>
<sequence length="120" mass="13640">LSLEEKIMQGLDIPYQVINICSGDLGLPAAKKYDIETWIPSQKKYRETHSTSNTTDFQARRLNIKFEKNGQKELVHMLNGTAIAIGRILIAILENYQQKDGSVLIPKVLQKYCGFESIKQ</sequence>
<evidence type="ECO:0000256" key="1">
    <source>
        <dbReference type="ARBA" id="ARBA00004496"/>
    </source>
</evidence>
<evidence type="ECO:0000256" key="6">
    <source>
        <dbReference type="ARBA" id="ARBA00022598"/>
    </source>
</evidence>
<keyword evidence="9" id="KW-0648">Protein biosynthesis</keyword>
<feature type="domain" description="Aminoacyl-transfer RNA synthetases class-II family profile" evidence="15">
    <location>
        <begin position="1"/>
        <end position="106"/>
    </location>
</feature>
<gene>
    <name evidence="16" type="ORF">CEN91_558</name>
</gene>
<reference evidence="16 17" key="1">
    <citation type="submission" date="2017-07" db="EMBL/GenBank/DDBJ databases">
        <title>Mechanisms for carbon and nitrogen cycling indicate functional differentiation within the Candidate Phyla Radiation.</title>
        <authorList>
            <person name="Danczak R.E."/>
            <person name="Johnston M.D."/>
            <person name="Kenah C."/>
            <person name="Slattery M."/>
            <person name="Wrighton K.C."/>
            <person name="Wilkins M.J."/>
        </authorList>
    </citation>
    <scope>NUCLEOTIDE SEQUENCE [LARGE SCALE GENOMIC DNA]</scope>
    <source>
        <strain evidence="16">Licking1014_85</strain>
    </source>
</reference>
<dbReference type="SUPFAM" id="SSF55681">
    <property type="entry name" value="Class II aaRS and biotin synthetases"/>
    <property type="match status" value="1"/>
</dbReference>
<evidence type="ECO:0000256" key="4">
    <source>
        <dbReference type="ARBA" id="ARBA00012840"/>
    </source>
</evidence>
<evidence type="ECO:0000256" key="8">
    <source>
        <dbReference type="ARBA" id="ARBA00022840"/>
    </source>
</evidence>
<dbReference type="GO" id="GO:0004828">
    <property type="term" value="F:serine-tRNA ligase activity"/>
    <property type="evidence" value="ECO:0007669"/>
    <property type="project" value="UniProtKB-EC"/>
</dbReference>
<dbReference type="PANTHER" id="PTHR43697">
    <property type="entry name" value="SERYL-TRNA SYNTHETASE"/>
    <property type="match status" value="1"/>
</dbReference>
<evidence type="ECO:0000313" key="17">
    <source>
        <dbReference type="Proteomes" id="UP000315589"/>
    </source>
</evidence>
<dbReference type="GO" id="GO:0005737">
    <property type="term" value="C:cytoplasm"/>
    <property type="evidence" value="ECO:0007669"/>
    <property type="project" value="UniProtKB-SubCell"/>
</dbReference>
<dbReference type="InterPro" id="IPR045864">
    <property type="entry name" value="aa-tRNA-synth_II/BPL/LPL"/>
</dbReference>
<dbReference type="GO" id="GO:0006434">
    <property type="term" value="P:seryl-tRNA aminoacylation"/>
    <property type="evidence" value="ECO:0007669"/>
    <property type="project" value="InterPro"/>
</dbReference>
<evidence type="ECO:0000256" key="7">
    <source>
        <dbReference type="ARBA" id="ARBA00022741"/>
    </source>
</evidence>
<evidence type="ECO:0000256" key="11">
    <source>
        <dbReference type="ARBA" id="ARBA00031113"/>
    </source>
</evidence>
<dbReference type="PANTHER" id="PTHR43697:SF1">
    <property type="entry name" value="SERINE--TRNA LIGASE"/>
    <property type="match status" value="1"/>
</dbReference>
<dbReference type="Proteomes" id="UP000315589">
    <property type="component" value="Unassembled WGS sequence"/>
</dbReference>
<name>A0A554LH23_9BACT</name>
<keyword evidence="10 16" id="KW-0030">Aminoacyl-tRNA synthetase</keyword>
<keyword evidence="7" id="KW-0547">Nucleotide-binding</keyword>
<accession>A0A554LH23</accession>
<dbReference type="Gene3D" id="3.30.930.10">
    <property type="entry name" value="Bira Bifunctional Protein, Domain 2"/>
    <property type="match status" value="1"/>
</dbReference>
<dbReference type="InterPro" id="IPR006195">
    <property type="entry name" value="aa-tRNA-synth_II"/>
</dbReference>
<comment type="pathway">
    <text evidence="2">Aminoacyl-tRNA biosynthesis; selenocysteinyl-tRNA(Sec) biosynthesis; L-seryl-tRNA(Sec) from L-serine and tRNA(Sec): step 1/1.</text>
</comment>
<evidence type="ECO:0000256" key="5">
    <source>
        <dbReference type="ARBA" id="ARBA00022490"/>
    </source>
</evidence>
<comment type="catalytic activity">
    <reaction evidence="14">
        <text>tRNA(Ser) + L-serine + ATP = L-seryl-tRNA(Ser) + AMP + diphosphate + H(+)</text>
        <dbReference type="Rhea" id="RHEA:12292"/>
        <dbReference type="Rhea" id="RHEA-COMP:9669"/>
        <dbReference type="Rhea" id="RHEA-COMP:9703"/>
        <dbReference type="ChEBI" id="CHEBI:15378"/>
        <dbReference type="ChEBI" id="CHEBI:30616"/>
        <dbReference type="ChEBI" id="CHEBI:33019"/>
        <dbReference type="ChEBI" id="CHEBI:33384"/>
        <dbReference type="ChEBI" id="CHEBI:78442"/>
        <dbReference type="ChEBI" id="CHEBI:78533"/>
        <dbReference type="ChEBI" id="CHEBI:456215"/>
        <dbReference type="EC" id="6.1.1.11"/>
    </reaction>
</comment>
<dbReference type="PRINTS" id="PR00981">
    <property type="entry name" value="TRNASYNTHSER"/>
</dbReference>
<keyword evidence="6" id="KW-0436">Ligase</keyword>
<keyword evidence="8" id="KW-0067">ATP-binding</keyword>
<evidence type="ECO:0000259" key="15">
    <source>
        <dbReference type="PROSITE" id="PS50862"/>
    </source>
</evidence>
<organism evidence="16 17">
    <name type="scientific">Candidatus Berkelbacteria bacterium Licking1014_85</name>
    <dbReference type="NCBI Taxonomy" id="2017148"/>
    <lineage>
        <taxon>Bacteria</taxon>
        <taxon>Candidatus Berkelbacteria</taxon>
    </lineage>
</organism>
<protein>
    <recommendedName>
        <fullName evidence="4">serine--tRNA ligase</fullName>
        <ecNumber evidence="4">6.1.1.11</ecNumber>
    </recommendedName>
    <alternativeName>
        <fullName evidence="11">Seryl-tRNA synthetase</fullName>
    </alternativeName>
    <alternativeName>
        <fullName evidence="12">Seryl-tRNA(Ser/Sec) synthetase</fullName>
    </alternativeName>
</protein>
<evidence type="ECO:0000256" key="3">
    <source>
        <dbReference type="ARBA" id="ARBA00010728"/>
    </source>
</evidence>
<evidence type="ECO:0000256" key="10">
    <source>
        <dbReference type="ARBA" id="ARBA00023146"/>
    </source>
</evidence>